<dbReference type="InterPro" id="IPR017871">
    <property type="entry name" value="ABC_transporter-like_CS"/>
</dbReference>
<dbReference type="CDD" id="cd10147">
    <property type="entry name" value="Wzt_C-like"/>
    <property type="match status" value="1"/>
</dbReference>
<dbReference type="OrthoDB" id="9778870at2"/>
<dbReference type="AlphaFoldDB" id="A0A1G9QPD1"/>
<dbReference type="Pfam" id="PF00005">
    <property type="entry name" value="ABC_tran"/>
    <property type="match status" value="1"/>
</dbReference>
<dbReference type="PANTHER" id="PTHR46743">
    <property type="entry name" value="TEICHOIC ACIDS EXPORT ATP-BINDING PROTEIN TAGH"/>
    <property type="match status" value="1"/>
</dbReference>
<dbReference type="GO" id="GO:0016020">
    <property type="term" value="C:membrane"/>
    <property type="evidence" value="ECO:0007669"/>
    <property type="project" value="InterPro"/>
</dbReference>
<evidence type="ECO:0000256" key="1">
    <source>
        <dbReference type="ARBA" id="ARBA00005417"/>
    </source>
</evidence>
<keyword evidence="3" id="KW-0547">Nucleotide-binding</keyword>
<dbReference type="PROSITE" id="PS50893">
    <property type="entry name" value="ABC_TRANSPORTER_2"/>
    <property type="match status" value="1"/>
</dbReference>
<dbReference type="GO" id="GO:0140359">
    <property type="term" value="F:ABC-type transporter activity"/>
    <property type="evidence" value="ECO:0007669"/>
    <property type="project" value="InterPro"/>
</dbReference>
<accession>A0A1G9QPD1</accession>
<evidence type="ECO:0000256" key="3">
    <source>
        <dbReference type="ARBA" id="ARBA00022741"/>
    </source>
</evidence>
<gene>
    <name evidence="7" type="ORF">SAMN04488568_105110</name>
</gene>
<evidence type="ECO:0000313" key="7">
    <source>
        <dbReference type="EMBL" id="SDM12892.1"/>
    </source>
</evidence>
<dbReference type="Gene3D" id="3.40.50.300">
    <property type="entry name" value="P-loop containing nucleotide triphosphate hydrolases"/>
    <property type="match status" value="1"/>
</dbReference>
<dbReference type="InterPro" id="IPR029439">
    <property type="entry name" value="Wzt_C"/>
</dbReference>
<dbReference type="SUPFAM" id="SSF52540">
    <property type="entry name" value="P-loop containing nucleoside triphosphate hydrolases"/>
    <property type="match status" value="1"/>
</dbReference>
<dbReference type="Gene3D" id="2.70.50.60">
    <property type="entry name" value="abc- transporter (atp binding component) like domain"/>
    <property type="match status" value="1"/>
</dbReference>
<dbReference type="GO" id="GO:0005524">
    <property type="term" value="F:ATP binding"/>
    <property type="evidence" value="ECO:0007669"/>
    <property type="project" value="UniProtKB-KW"/>
</dbReference>
<dbReference type="PANTHER" id="PTHR46743:SF2">
    <property type="entry name" value="TEICHOIC ACIDS EXPORT ATP-BINDING PROTEIN TAGH"/>
    <property type="match status" value="1"/>
</dbReference>
<keyword evidence="4" id="KW-0067">ATP-binding</keyword>
<keyword evidence="8" id="KW-1185">Reference proteome</keyword>
<dbReference type="InterPro" id="IPR027417">
    <property type="entry name" value="P-loop_NTPase"/>
</dbReference>
<dbReference type="STRING" id="144026.SAMN04488568_105110"/>
<feature type="domain" description="ABC transporter" evidence="6">
    <location>
        <begin position="38"/>
        <end position="257"/>
    </location>
</feature>
<evidence type="ECO:0000256" key="2">
    <source>
        <dbReference type="ARBA" id="ARBA00022448"/>
    </source>
</evidence>
<protein>
    <submittedName>
        <fullName evidence="7">Wzt C-terminal domain-containing protein</fullName>
    </submittedName>
</protein>
<reference evidence="7 8" key="1">
    <citation type="submission" date="2016-10" db="EMBL/GenBank/DDBJ databases">
        <authorList>
            <person name="de Groot N.N."/>
        </authorList>
    </citation>
    <scope>NUCLEOTIDE SEQUENCE [LARGE SCALE GENOMIC DNA]</scope>
    <source>
        <strain evidence="7 8">DSM 16077</strain>
    </source>
</reference>
<dbReference type="InterPro" id="IPR003593">
    <property type="entry name" value="AAA+_ATPase"/>
</dbReference>
<dbReference type="Proteomes" id="UP000199759">
    <property type="component" value="Unassembled WGS sequence"/>
</dbReference>
<name>A0A1G9QPD1_9PROT</name>
<keyword evidence="2" id="KW-0813">Transport</keyword>
<dbReference type="InterPro" id="IPR015860">
    <property type="entry name" value="ABC_transpr_TagH-like"/>
</dbReference>
<dbReference type="GO" id="GO:0016887">
    <property type="term" value="F:ATP hydrolysis activity"/>
    <property type="evidence" value="ECO:0007669"/>
    <property type="project" value="InterPro"/>
</dbReference>
<dbReference type="InterPro" id="IPR050683">
    <property type="entry name" value="Bact_Polysacc_Export_ATP-bd"/>
</dbReference>
<sequence length="487" mass="52839">MPIISATGISKKYSLRDQQTRRRGLGALFREIVGPVEGTSDSVALSEGEFWALRDVDLSVSSGDTLGVIGLNGAGKTTLMSLLAGVIKPDTGSVVHNGDVQAVLSLGAGINAKLTGRQNAESGVALRATSVEQREEMIARIESFSELGEFFDSPVGYYSSGMRARLGFAICISATPQAILIDEALSVGDASFKQKCLLYLEQLRRRGVGMVMVSHSMTSIRQFCDSAIWVHDGQIRARGPSGEVVHEYLQFVEQRQSSSLATPAPAKEGDRPLLPASDRAAATEASPIKSVTGTAFNAADRSPAVRTLGPVERELHLSGQPGEWIRPDITATEVNELYGRQRAEPGVDEFAAVMLVNGQPTNEVRPHESVEIEYRFRLREPAANLNVSLVFHKEGSGRLATISTLNRDLLKGLDTDGLVHCKVRVPDMVLAPGDYVVTISIHDGKPYLWRDVILAFRVRTSDLLTWGDVNLPYSYEVYTAVDQADAE</sequence>
<dbReference type="SMART" id="SM00382">
    <property type="entry name" value="AAA"/>
    <property type="match status" value="1"/>
</dbReference>
<evidence type="ECO:0000256" key="4">
    <source>
        <dbReference type="ARBA" id="ARBA00022840"/>
    </source>
</evidence>
<evidence type="ECO:0000256" key="5">
    <source>
        <dbReference type="SAM" id="MobiDB-lite"/>
    </source>
</evidence>
<proteinExistence type="inferred from homology"/>
<evidence type="ECO:0000259" key="6">
    <source>
        <dbReference type="PROSITE" id="PS50893"/>
    </source>
</evidence>
<dbReference type="EMBL" id="FNHG01000005">
    <property type="protein sequence ID" value="SDM12892.1"/>
    <property type="molecule type" value="Genomic_DNA"/>
</dbReference>
<evidence type="ECO:0000313" key="8">
    <source>
        <dbReference type="Proteomes" id="UP000199759"/>
    </source>
</evidence>
<organism evidence="7 8">
    <name type="scientific">Maricaulis salignorans</name>
    <dbReference type="NCBI Taxonomy" id="144026"/>
    <lineage>
        <taxon>Bacteria</taxon>
        <taxon>Pseudomonadati</taxon>
        <taxon>Pseudomonadota</taxon>
        <taxon>Alphaproteobacteria</taxon>
        <taxon>Maricaulales</taxon>
        <taxon>Maricaulaceae</taxon>
        <taxon>Maricaulis</taxon>
    </lineage>
</organism>
<dbReference type="RefSeq" id="WP_091768504.1">
    <property type="nucleotide sequence ID" value="NZ_FNHG01000005.1"/>
</dbReference>
<dbReference type="InterPro" id="IPR003439">
    <property type="entry name" value="ABC_transporter-like_ATP-bd"/>
</dbReference>
<comment type="similarity">
    <text evidence="1">Belongs to the ABC transporter superfamily.</text>
</comment>
<feature type="region of interest" description="Disordered" evidence="5">
    <location>
        <begin position="259"/>
        <end position="286"/>
    </location>
</feature>
<dbReference type="CDD" id="cd03220">
    <property type="entry name" value="ABC_KpsT_Wzt"/>
    <property type="match status" value="1"/>
</dbReference>
<dbReference type="Pfam" id="PF14524">
    <property type="entry name" value="Wzt_C"/>
    <property type="match status" value="1"/>
</dbReference>
<dbReference type="PROSITE" id="PS00211">
    <property type="entry name" value="ABC_TRANSPORTER_1"/>
    <property type="match status" value="1"/>
</dbReference>